<reference evidence="2 3" key="1">
    <citation type="submission" date="2016-09" db="EMBL/GenBank/DDBJ databases">
        <title>Complete genome of Desulfosporosinus sp. OL.</title>
        <authorList>
            <person name="Mardanov A."/>
            <person name="Beletsky A."/>
            <person name="Panova A."/>
            <person name="Karnachuk O."/>
            <person name="Ravin N."/>
        </authorList>
    </citation>
    <scope>NUCLEOTIDE SEQUENCE [LARGE SCALE GENOMIC DNA]</scope>
    <source>
        <strain evidence="2 3">OL</strain>
    </source>
</reference>
<accession>A0A1Q8R2L1</accession>
<sequence>MAKKNANGNAGSKGVWASLSNKNQTTIELEPKPELKPMQQLEHNKSRNLDLNKECKKPKRYSHKNGEEFTVGKGIVLTKEINKKLNVYKGTSDNMTFNEIIDEALHEYFEKRLKN</sequence>
<organism evidence="2 3">
    <name type="scientific">Desulfosporosinus metallidurans</name>
    <dbReference type="NCBI Taxonomy" id="1888891"/>
    <lineage>
        <taxon>Bacteria</taxon>
        <taxon>Bacillati</taxon>
        <taxon>Bacillota</taxon>
        <taxon>Clostridia</taxon>
        <taxon>Eubacteriales</taxon>
        <taxon>Desulfitobacteriaceae</taxon>
        <taxon>Desulfosporosinus</taxon>
    </lineage>
</organism>
<feature type="region of interest" description="Disordered" evidence="1">
    <location>
        <begin position="1"/>
        <end position="25"/>
    </location>
</feature>
<evidence type="ECO:0000313" key="2">
    <source>
        <dbReference type="EMBL" id="OLN33824.1"/>
    </source>
</evidence>
<evidence type="ECO:0000256" key="1">
    <source>
        <dbReference type="SAM" id="MobiDB-lite"/>
    </source>
</evidence>
<name>A0A1Q8R2L1_9FIRM</name>
<dbReference type="AlphaFoldDB" id="A0A1Q8R2L1"/>
<dbReference type="RefSeq" id="WP_075362855.1">
    <property type="nucleotide sequence ID" value="NZ_MLBF01000001.1"/>
</dbReference>
<dbReference type="Proteomes" id="UP000186102">
    <property type="component" value="Unassembled WGS sequence"/>
</dbReference>
<keyword evidence="3" id="KW-1185">Reference proteome</keyword>
<gene>
    <name evidence="2" type="ORF">DSOL_0002</name>
</gene>
<evidence type="ECO:0000313" key="3">
    <source>
        <dbReference type="Proteomes" id="UP000186102"/>
    </source>
</evidence>
<feature type="compositionally biased region" description="Polar residues" evidence="1">
    <location>
        <begin position="1"/>
        <end position="10"/>
    </location>
</feature>
<protein>
    <submittedName>
        <fullName evidence="2">Uncharacterized protein</fullName>
    </submittedName>
</protein>
<comment type="caution">
    <text evidence="2">The sequence shown here is derived from an EMBL/GenBank/DDBJ whole genome shotgun (WGS) entry which is preliminary data.</text>
</comment>
<dbReference type="EMBL" id="MLBF01000001">
    <property type="protein sequence ID" value="OLN33824.1"/>
    <property type="molecule type" value="Genomic_DNA"/>
</dbReference>
<proteinExistence type="predicted"/>